<proteinExistence type="predicted"/>
<dbReference type="InterPro" id="IPR027417">
    <property type="entry name" value="P-loop_NTPase"/>
</dbReference>
<reference evidence="1 2" key="1">
    <citation type="journal article" date="2015" name="Genome Announc.">
        <title>Draft Genome of the Euendolithic (true boring) Cyanobacterium Mastigocoleus testarum strain BC008.</title>
        <authorList>
            <person name="Guida B.S."/>
            <person name="Garcia-Pichel F."/>
        </authorList>
    </citation>
    <scope>NUCLEOTIDE SEQUENCE [LARGE SCALE GENOMIC DNA]</scope>
    <source>
        <strain evidence="1 2">BC008</strain>
    </source>
</reference>
<comment type="caution">
    <text evidence="1">The sequence shown here is derived from an EMBL/GenBank/DDBJ whole genome shotgun (WGS) entry which is preliminary data.</text>
</comment>
<protein>
    <recommendedName>
        <fullName evidence="3">Serine kinase</fullName>
    </recommendedName>
</protein>
<evidence type="ECO:0000313" key="2">
    <source>
        <dbReference type="Proteomes" id="UP000053372"/>
    </source>
</evidence>
<gene>
    <name evidence="1" type="ORF">BC008_44250</name>
</gene>
<dbReference type="Proteomes" id="UP000053372">
    <property type="component" value="Unassembled WGS sequence"/>
</dbReference>
<dbReference type="RefSeq" id="WP_027842284.1">
    <property type="nucleotide sequence ID" value="NZ_LMTZ01000085.1"/>
</dbReference>
<evidence type="ECO:0000313" key="1">
    <source>
        <dbReference type="EMBL" id="KST67761.1"/>
    </source>
</evidence>
<sequence length="293" mass="32582">MKLYQAYNLNIASEIPLPQLVETKGKPDVFINLNKTDEKLEHNGSDRCQGSIPGIGKFLIQNGRKILVNPEPGVEIDRLGIVLTGAVLSVILRQRGFLVIHASCVEINGNAVAFMGASGCGKSTIAATFYTHNYRILSDDIMPIKITPNSAIALPSYPSFKLFPKSLISLGEDTKKLSSVTHKSLKLSYNFTQKFQEKPLNIQKIYVLAKGKQHAIKNLKPQDAFIELVRHTRAINLMDSSESMSKHLSMCSQLIQKVSFCRFTRKPSLTDLPKLVKMVEDDLTQVNTRVLAI</sequence>
<dbReference type="Gene3D" id="3.40.50.300">
    <property type="entry name" value="P-loop containing nucleotide triphosphate hydrolases"/>
    <property type="match status" value="1"/>
</dbReference>
<dbReference type="OrthoDB" id="5430844at2"/>
<dbReference type="AlphaFoldDB" id="A0A0V7ZTQ1"/>
<dbReference type="SUPFAM" id="SSF53795">
    <property type="entry name" value="PEP carboxykinase-like"/>
    <property type="match status" value="1"/>
</dbReference>
<name>A0A0V7ZTQ1_9CYAN</name>
<keyword evidence="2" id="KW-1185">Reference proteome</keyword>
<accession>A0A0V7ZTQ1</accession>
<evidence type="ECO:0008006" key="3">
    <source>
        <dbReference type="Google" id="ProtNLM"/>
    </source>
</evidence>
<dbReference type="EMBL" id="LMTZ01000085">
    <property type="protein sequence ID" value="KST67761.1"/>
    <property type="molecule type" value="Genomic_DNA"/>
</dbReference>
<organism evidence="1 2">
    <name type="scientific">Mastigocoleus testarum BC008</name>
    <dbReference type="NCBI Taxonomy" id="371196"/>
    <lineage>
        <taxon>Bacteria</taxon>
        <taxon>Bacillati</taxon>
        <taxon>Cyanobacteriota</taxon>
        <taxon>Cyanophyceae</taxon>
        <taxon>Nostocales</taxon>
        <taxon>Hapalosiphonaceae</taxon>
        <taxon>Mastigocoleus</taxon>
    </lineage>
</organism>